<accession>A0AAV8RXP2</accession>
<dbReference type="AlphaFoldDB" id="A0AAV8RXP2"/>
<dbReference type="EMBL" id="JAQQAF010000001">
    <property type="protein sequence ID" value="KAJ8511881.1"/>
    <property type="molecule type" value="Genomic_DNA"/>
</dbReference>
<evidence type="ECO:0000256" key="1">
    <source>
        <dbReference type="SAM" id="MobiDB-lite"/>
    </source>
</evidence>
<organism evidence="2 3">
    <name type="scientific">Ensete ventricosum</name>
    <name type="common">Abyssinian banana</name>
    <name type="synonym">Musa ensete</name>
    <dbReference type="NCBI Taxonomy" id="4639"/>
    <lineage>
        <taxon>Eukaryota</taxon>
        <taxon>Viridiplantae</taxon>
        <taxon>Streptophyta</taxon>
        <taxon>Embryophyta</taxon>
        <taxon>Tracheophyta</taxon>
        <taxon>Spermatophyta</taxon>
        <taxon>Magnoliopsida</taxon>
        <taxon>Liliopsida</taxon>
        <taxon>Zingiberales</taxon>
        <taxon>Musaceae</taxon>
        <taxon>Ensete</taxon>
    </lineage>
</organism>
<protein>
    <submittedName>
        <fullName evidence="2">Uncharacterized protein</fullName>
    </submittedName>
</protein>
<feature type="region of interest" description="Disordered" evidence="1">
    <location>
        <begin position="30"/>
        <end position="50"/>
    </location>
</feature>
<sequence>MHPPPANVTANPSPLFPISRVASRFGIIEGERERRGGGTRGSPADQVDDQEAPFVVMCNVSSAAAQRTSISLQHVAVP</sequence>
<comment type="caution">
    <text evidence="2">The sequence shown here is derived from an EMBL/GenBank/DDBJ whole genome shotgun (WGS) entry which is preliminary data.</text>
</comment>
<proteinExistence type="predicted"/>
<dbReference type="Proteomes" id="UP001222027">
    <property type="component" value="Unassembled WGS sequence"/>
</dbReference>
<keyword evidence="3" id="KW-1185">Reference proteome</keyword>
<gene>
    <name evidence="2" type="ORF">OPV22_002315</name>
</gene>
<name>A0AAV8RXP2_ENSVE</name>
<reference evidence="2 3" key="1">
    <citation type="submission" date="2022-12" db="EMBL/GenBank/DDBJ databases">
        <title>Chromosome-scale assembly of the Ensete ventricosum genome.</title>
        <authorList>
            <person name="Dussert Y."/>
            <person name="Stocks J."/>
            <person name="Wendawek A."/>
            <person name="Woldeyes F."/>
            <person name="Nichols R.A."/>
            <person name="Borrell J.S."/>
        </authorList>
    </citation>
    <scope>NUCLEOTIDE SEQUENCE [LARGE SCALE GENOMIC DNA]</scope>
    <source>
        <strain evidence="3">cv. Maze</strain>
        <tissue evidence="2">Seeds</tissue>
    </source>
</reference>
<evidence type="ECO:0000313" key="2">
    <source>
        <dbReference type="EMBL" id="KAJ8511881.1"/>
    </source>
</evidence>
<evidence type="ECO:0000313" key="3">
    <source>
        <dbReference type="Proteomes" id="UP001222027"/>
    </source>
</evidence>